<feature type="domain" description="DUF7791" evidence="1">
    <location>
        <begin position="96"/>
        <end position="229"/>
    </location>
</feature>
<dbReference type="PANTHER" id="PTHR10039">
    <property type="entry name" value="AMELOGENIN"/>
    <property type="match status" value="1"/>
</dbReference>
<keyword evidence="3" id="KW-1185">Reference proteome</keyword>
<dbReference type="InterPro" id="IPR056693">
    <property type="entry name" value="DUF7791"/>
</dbReference>
<organism evidence="2 3">
    <name type="scientific">Xylaria grammica</name>
    <dbReference type="NCBI Taxonomy" id="363999"/>
    <lineage>
        <taxon>Eukaryota</taxon>
        <taxon>Fungi</taxon>
        <taxon>Dikarya</taxon>
        <taxon>Ascomycota</taxon>
        <taxon>Pezizomycotina</taxon>
        <taxon>Sordariomycetes</taxon>
        <taxon>Xylariomycetidae</taxon>
        <taxon>Xylariales</taxon>
        <taxon>Xylariaceae</taxon>
        <taxon>Xylaria</taxon>
    </lineage>
</organism>
<feature type="non-terminal residue" evidence="2">
    <location>
        <position position="1"/>
    </location>
</feature>
<evidence type="ECO:0000313" key="3">
    <source>
        <dbReference type="Proteomes" id="UP000286045"/>
    </source>
</evidence>
<name>A0A439CQW7_9PEZI</name>
<gene>
    <name evidence="2" type="ORF">EKO27_g10555</name>
</gene>
<sequence length="489" mass="55319">VILQGCGPRRGGGWYISAHLQASENWRRLVQSEPGCQDIINEISARAGGVWLWVSLVTDDIVREAEKNETVATRRKIVDEFPDELHEYFERMIKMIPKIHREEMAQTFLVTVEELQPLPLYAFALLEEERRNSDYAVGAPIMTMPGAEIEVEYPALRDRIRNRCSDLLIVDDEPHPVFLRYSVDFLHRTVRDFLRDYDGKLRIWLKTEFDPLVSLSRICLALLKMLPVTSLRDRESANRVIGLTDELLYYAREIEKRSNAQEDTPLVPLLDELDLVNSRHAKGISNHWTHVRDSPAQRGLDGYSEGGRCNFLALAVQARLVKYVRAKLREDPRKIQKGGRPLLDYALRPRRITPISMPYHSTRADPSVDVDMVRLLLSHGASPNQPVFLNGGRSVWACFLLSIQVAHRRDGSETRPTSQSLNNAWYQACDELIQAGARADCLAGTGGEDVSASSILRGVFGEGRASVLEQAMKAREEEAEQSSGSCNIM</sequence>
<evidence type="ECO:0000259" key="1">
    <source>
        <dbReference type="Pfam" id="PF25053"/>
    </source>
</evidence>
<proteinExistence type="predicted"/>
<comment type="caution">
    <text evidence="2">The sequence shown here is derived from an EMBL/GenBank/DDBJ whole genome shotgun (WGS) entry which is preliminary data.</text>
</comment>
<dbReference type="PANTHER" id="PTHR10039:SF5">
    <property type="entry name" value="NACHT DOMAIN-CONTAINING PROTEIN"/>
    <property type="match status" value="1"/>
</dbReference>
<dbReference type="STRING" id="363999.A0A439CQW7"/>
<reference evidence="2 3" key="1">
    <citation type="submission" date="2018-12" db="EMBL/GenBank/DDBJ databases">
        <title>Draft genome sequence of Xylaria grammica IHI A82.</title>
        <authorList>
            <person name="Buettner E."/>
            <person name="Kellner H."/>
        </authorList>
    </citation>
    <scope>NUCLEOTIDE SEQUENCE [LARGE SCALE GENOMIC DNA]</scope>
    <source>
        <strain evidence="2 3">IHI A82</strain>
    </source>
</reference>
<dbReference type="EMBL" id="RYZI01000552">
    <property type="protein sequence ID" value="RWA04547.1"/>
    <property type="molecule type" value="Genomic_DNA"/>
</dbReference>
<accession>A0A439CQW7</accession>
<evidence type="ECO:0000313" key="2">
    <source>
        <dbReference type="EMBL" id="RWA04547.1"/>
    </source>
</evidence>
<dbReference type="Pfam" id="PF25053">
    <property type="entry name" value="DUF7791"/>
    <property type="match status" value="1"/>
</dbReference>
<dbReference type="Proteomes" id="UP000286045">
    <property type="component" value="Unassembled WGS sequence"/>
</dbReference>
<protein>
    <recommendedName>
        <fullName evidence="1">DUF7791 domain-containing protein</fullName>
    </recommendedName>
</protein>
<dbReference type="AlphaFoldDB" id="A0A439CQW7"/>